<evidence type="ECO:0000256" key="2">
    <source>
        <dbReference type="SAM" id="MobiDB-lite"/>
    </source>
</evidence>
<feature type="region of interest" description="Disordered" evidence="2">
    <location>
        <begin position="229"/>
        <end position="474"/>
    </location>
</feature>
<keyword evidence="3" id="KW-0472">Membrane</keyword>
<evidence type="ECO:0000313" key="6">
    <source>
        <dbReference type="Proteomes" id="UP000188354"/>
    </source>
</evidence>
<dbReference type="Gene3D" id="3.30.1490.40">
    <property type="match status" value="1"/>
</dbReference>
<feature type="coiled-coil region" evidence="1">
    <location>
        <begin position="1068"/>
        <end position="1096"/>
    </location>
</feature>
<feature type="region of interest" description="Disordered" evidence="2">
    <location>
        <begin position="799"/>
        <end position="828"/>
    </location>
</feature>
<keyword evidence="3" id="KW-1133">Transmembrane helix</keyword>
<feature type="compositionally biased region" description="Basic and acidic residues" evidence="2">
    <location>
        <begin position="430"/>
        <end position="440"/>
    </location>
</feature>
<dbReference type="Proteomes" id="UP000188354">
    <property type="component" value="Unassembled WGS sequence"/>
</dbReference>
<dbReference type="CDD" id="cd00072">
    <property type="entry name" value="GYF"/>
    <property type="match status" value="1"/>
</dbReference>
<feature type="compositionally biased region" description="Basic and acidic residues" evidence="2">
    <location>
        <begin position="1646"/>
        <end position="1655"/>
    </location>
</feature>
<feature type="compositionally biased region" description="Polar residues" evidence="2">
    <location>
        <begin position="819"/>
        <end position="828"/>
    </location>
</feature>
<accession>A0A1J7GNV1</accession>
<feature type="compositionally biased region" description="Polar residues" evidence="2">
    <location>
        <begin position="256"/>
        <end position="279"/>
    </location>
</feature>
<dbReference type="PROSITE" id="PS50829">
    <property type="entry name" value="GYF"/>
    <property type="match status" value="1"/>
</dbReference>
<dbReference type="Pfam" id="PF04367">
    <property type="entry name" value="DUF502"/>
    <property type="match status" value="1"/>
</dbReference>
<feature type="compositionally biased region" description="Basic and acidic residues" evidence="2">
    <location>
        <begin position="281"/>
        <end position="293"/>
    </location>
</feature>
<reference evidence="5 6" key="1">
    <citation type="journal article" date="2017" name="Plant Biotechnol. J.">
        <title>A comprehensive draft genome sequence for lupin (Lupinus angustifolius), an emerging health food: insights into plant-microbe interactions and legume evolution.</title>
        <authorList>
            <person name="Hane J.K."/>
            <person name="Ming Y."/>
            <person name="Kamphuis L.G."/>
            <person name="Nelson M.N."/>
            <person name="Garg G."/>
            <person name="Atkins C.A."/>
            <person name="Bayer P.E."/>
            <person name="Bravo A."/>
            <person name="Bringans S."/>
            <person name="Cannon S."/>
            <person name="Edwards D."/>
            <person name="Foley R."/>
            <person name="Gao L.L."/>
            <person name="Harrison M.J."/>
            <person name="Huang W."/>
            <person name="Hurgobin B."/>
            <person name="Li S."/>
            <person name="Liu C.W."/>
            <person name="McGrath A."/>
            <person name="Morahan G."/>
            <person name="Murray J."/>
            <person name="Weller J."/>
            <person name="Jian J."/>
            <person name="Singh K.B."/>
        </authorList>
    </citation>
    <scope>NUCLEOTIDE SEQUENCE [LARGE SCALE GENOMIC DNA]</scope>
    <source>
        <strain evidence="6">cv. Tanjil</strain>
        <tissue evidence="5">Whole plant</tissue>
    </source>
</reference>
<feature type="region of interest" description="Disordered" evidence="2">
    <location>
        <begin position="1884"/>
        <end position="1921"/>
    </location>
</feature>
<keyword evidence="3" id="KW-0812">Transmembrane</keyword>
<feature type="region of interest" description="Disordered" evidence="2">
    <location>
        <begin position="587"/>
        <end position="695"/>
    </location>
</feature>
<keyword evidence="6" id="KW-1185">Reference proteome</keyword>
<evidence type="ECO:0000256" key="3">
    <source>
        <dbReference type="SAM" id="Phobius"/>
    </source>
</evidence>
<name>A0A1J7GNV1_LUPAN</name>
<feature type="region of interest" description="Disordered" evidence="2">
    <location>
        <begin position="1297"/>
        <end position="1327"/>
    </location>
</feature>
<protein>
    <recommendedName>
        <fullName evidence="4">GYF domain-containing protein</fullName>
    </recommendedName>
</protein>
<dbReference type="SMART" id="SM00444">
    <property type="entry name" value="GYF"/>
    <property type="match status" value="1"/>
</dbReference>
<evidence type="ECO:0000259" key="4">
    <source>
        <dbReference type="PROSITE" id="PS50829"/>
    </source>
</evidence>
<dbReference type="EMBL" id="KV862244">
    <property type="protein sequence ID" value="OIV89778.1"/>
    <property type="molecule type" value="Genomic_DNA"/>
</dbReference>
<dbReference type="InterPro" id="IPR035445">
    <property type="entry name" value="GYF-like_dom_sf"/>
</dbReference>
<feature type="compositionally biased region" description="Polar residues" evidence="2">
    <location>
        <begin position="1668"/>
        <end position="1677"/>
    </location>
</feature>
<dbReference type="PANTHER" id="PTHR47471">
    <property type="entry name" value="GYF DOMAIN-CONTAINING PROTEIN"/>
    <property type="match status" value="1"/>
</dbReference>
<dbReference type="Gramene" id="OIV89778">
    <property type="protein sequence ID" value="OIV89778"/>
    <property type="gene ID" value="TanjilG_01103"/>
</dbReference>
<evidence type="ECO:0000256" key="1">
    <source>
        <dbReference type="SAM" id="Coils"/>
    </source>
</evidence>
<feature type="compositionally biased region" description="Polar residues" evidence="2">
    <location>
        <begin position="680"/>
        <end position="694"/>
    </location>
</feature>
<feature type="compositionally biased region" description="Basic and acidic residues" evidence="2">
    <location>
        <begin position="661"/>
        <end position="679"/>
    </location>
</feature>
<dbReference type="InterPro" id="IPR003169">
    <property type="entry name" value="GYF"/>
</dbReference>
<feature type="region of interest" description="Disordered" evidence="2">
    <location>
        <begin position="1547"/>
        <end position="1788"/>
    </location>
</feature>
<dbReference type="STRING" id="3871.A0A1J7GNV1"/>
<organism evidence="5 6">
    <name type="scientific">Lupinus angustifolius</name>
    <name type="common">Narrow-leaved blue lupine</name>
    <dbReference type="NCBI Taxonomy" id="3871"/>
    <lineage>
        <taxon>Eukaryota</taxon>
        <taxon>Viridiplantae</taxon>
        <taxon>Streptophyta</taxon>
        <taxon>Embryophyta</taxon>
        <taxon>Tracheophyta</taxon>
        <taxon>Spermatophyta</taxon>
        <taxon>Magnoliopsida</taxon>
        <taxon>eudicotyledons</taxon>
        <taxon>Gunneridae</taxon>
        <taxon>Pentapetalae</taxon>
        <taxon>rosids</taxon>
        <taxon>fabids</taxon>
        <taxon>Fabales</taxon>
        <taxon>Fabaceae</taxon>
        <taxon>Papilionoideae</taxon>
        <taxon>50 kb inversion clade</taxon>
        <taxon>genistoids sensu lato</taxon>
        <taxon>core genistoids</taxon>
        <taxon>Genisteae</taxon>
        <taxon>Lupinus</taxon>
    </lineage>
</organism>
<feature type="transmembrane region" description="Helical" evidence="3">
    <location>
        <begin position="56"/>
        <end position="79"/>
    </location>
</feature>
<keyword evidence="1" id="KW-0175">Coiled coil</keyword>
<feature type="compositionally biased region" description="Basic residues" evidence="2">
    <location>
        <begin position="1909"/>
        <end position="1919"/>
    </location>
</feature>
<feature type="compositionally biased region" description="Basic and acidic residues" evidence="2">
    <location>
        <begin position="363"/>
        <end position="423"/>
    </location>
</feature>
<feature type="compositionally biased region" description="Low complexity" evidence="2">
    <location>
        <begin position="1678"/>
        <end position="1699"/>
    </location>
</feature>
<dbReference type="SUPFAM" id="SSF55277">
    <property type="entry name" value="GYF domain"/>
    <property type="match status" value="1"/>
</dbReference>
<dbReference type="PANTHER" id="PTHR47471:SF1">
    <property type="entry name" value="PROTEIN ESSENTIAL FOR POTEXVIRUS ACCUMULATION 1"/>
    <property type="match status" value="1"/>
</dbReference>
<feature type="compositionally biased region" description="Low complexity" evidence="2">
    <location>
        <begin position="1769"/>
        <end position="1782"/>
    </location>
</feature>
<feature type="compositionally biased region" description="Polar residues" evidence="2">
    <location>
        <begin position="1750"/>
        <end position="1764"/>
    </location>
</feature>
<proteinExistence type="predicted"/>
<dbReference type="InterPro" id="IPR007462">
    <property type="entry name" value="COV1-like"/>
</dbReference>
<sequence length="1944" mass="213094">MASRDLELLIPVSNISENGGSKTSSTSSSPIAISTNHHSGQEAFSKVIRSWASKKFMSGCVILLPIAITFYVTWGFVRFVDGFFSPIYNHLGINIFGLGFITSITFIFLVGIFMSSWLGTSVLTLGELFIKKMPLVSYIYAASKQISTAISPDQSSNAFKEVAIIKHPRVGEYALGFITSSVVLQRNRDEEELYCVYVPTNHLYLGDILLISPNDVLRPNLSVREGIDLPGSDNPIPLSPQWLLPKPGESKPGTGTVENHVNPNSPFGNRSDIVKTSGNGEDVHDVQKKKDVFRPSMLDSESGRHDRWRDEERDTKSSIRKRDDERDTKSSIRKDRWRDGGKDLGDARRVDRRTENSSTKNFGEARRGPSDRWNDSGNKDSNFDQRRESKWNTRWGPDEKEPEGLHEKWNDSGKDSDLLHDKGLPYISNHGKDEEGDHYRPWRPSFSQSRGRVEPNHPPNSTPNKQASTFSYGRGRGCGENTPPAFTIGHGRAGSGGSSMNNSTYSGTVLDKVESGHGEPCAFRYNRTKLLDVYRLTDIGTNRKLVEDFVQVPNLTQEKPLEPLALSVPNSEELSVLKGIEKAEILSSGASQVPKDGRGSTDSTHTRRMKPQDRGEDGGSYSVADDVPINRDSSFEGNTIVHPGATWRATPLGEHSSSLLHDSRDVPSDVRPRKVDKSSHQPNDPHNQQETNLAYLSDSKDVSKWQANDDPNVKRKLSGIFDSELETRRVPQTAPEELSLFYKDPKGQIQGPFKGIDIIGWFEAGYFGIDLTVRLENSAADSPWLSLGDVMPHLRAKARPPPGFSGPKLNDSVDVPGRPNSSTLGNNLHSLSEADMLRSGSRHMQSSATDSENRFLESLMSGNKGSPPLDGLTLPEGLQGFVGNNSGSVGPAGVDSGNNLLLLAKRMALERQRSLPNPYPFWPGRDAAILPPKSDIVPDASLHSKLLSSVSDNSRLPQSQTSEMLSIMQGLSDRTSAGLNNGIAGWANYPLQGGLDSLQNKVELHHDQNLPQVPFEIQQQRLHAQNQLASGLLQDPQVLNLLQQQYSLQFHSQAAAPTSQMPLLDKLLLLKQQQKQEEQQQLLRQQQQLLSQLLQDQQSNQRFGDSTYGQLQGSGIPMGNLHVDPSQLRPPPQEIFPMSSKTPIPAVHDEHSSNYLNLPPKVSQDTNFNVRSEGSVHLPHQLFENTSKNNWGSSLPKQIDVEHSQLHDKNRSEEEPHIVQKPLSVSDFTAMSVVEVPAVELPGNTFRYDGTVVAATSQPDVSYLGKDVEIKSDIVLEEHQAGRDDFIVEPSVVDARNVGASEPKKSTEKKSKKQKSSKTQSSDQANGLLKIVTLQQSEAKMPNFSDVKLGEANKDVTNLQQRSKGNQIRVPVKETADHQEPASLCANVSESIPEKVIASESTKAIGLVPKLNTDSPAGRAWKPAPGVKAKSLIEIQLEEQKKAVTEMLVSEIATSINSMNLTTPWTGVVANPEPGKISSENHRGSNIEYLIKPESSENLKSKKSPLHDLLAEEVLKKFNERESDIADDTSSQNIGVLSESLDDSNFIEAKESKRSRKKSGKSKGSGTKASVPVASNEMPIASSPVEKGKMSRSLQQEKEVLPAIPAGPSLGDFVLWKGEQESPSPSPSPAWSTVSGRVPKPTSLRDILKEQEKKASSLVPASPIPTPQKLQPAQANWSIDSSRSTSASSPSKAASPIQSNNSHASQSKYKGDDDLFWGPIEQSKPETKLSDFPQLAGQGSRRSKNVPLKGNSSGSLSRQKSVSGKPTEPSLSSSPASSQSILKSKKDVMTKHSEAMGFRDWCEDECVRLIGTKDTSFLEFCLKQSKSEAETLLTENLGSYDRDHKFIDKFLNYMEMLPSDVLEMAFKNRSDQKVSGPGVGPMLSTNAAPAAAADMQDVDNTEGSSKGGGGKKKGKKGKKVSPSVLGFNVVSNRIMMGEIQTIED</sequence>
<feature type="compositionally biased region" description="Basic and acidic residues" evidence="2">
    <location>
        <begin position="301"/>
        <end position="355"/>
    </location>
</feature>
<evidence type="ECO:0000313" key="5">
    <source>
        <dbReference type="EMBL" id="OIV89778.1"/>
    </source>
</evidence>
<dbReference type="Pfam" id="PF02213">
    <property type="entry name" value="GYF"/>
    <property type="match status" value="1"/>
</dbReference>
<feature type="compositionally biased region" description="Polar residues" evidence="2">
    <location>
        <begin position="462"/>
        <end position="471"/>
    </location>
</feature>
<dbReference type="OMA" id="FSESWAP"/>
<gene>
    <name evidence="5" type="ORF">TanjilG_01103</name>
</gene>
<feature type="domain" description="GYF" evidence="4">
    <location>
        <begin position="737"/>
        <end position="788"/>
    </location>
</feature>
<feature type="transmembrane region" description="Helical" evidence="3">
    <location>
        <begin position="91"/>
        <end position="118"/>
    </location>
</feature>